<gene>
    <name evidence="1" type="ORF">A2290_08355</name>
</gene>
<evidence type="ECO:0000313" key="1">
    <source>
        <dbReference type="EMBL" id="OGC14337.1"/>
    </source>
</evidence>
<accession>A0A1F4S1R7</accession>
<dbReference type="EMBL" id="MEUA01000038">
    <property type="protein sequence ID" value="OGC14337.1"/>
    <property type="molecule type" value="Genomic_DNA"/>
</dbReference>
<sequence>MSNLKFLNKLAGQKLKEISLIKEFFDDKTKPMNVALLLKFKEFNCLIYAISNDDTILVKLKKNLKWIKKTGKYKAFDISNSKFWKDCIGRHVVWAWQLINHQGYEDGLQFYLSNDLNKQEIIRQIVVKASQLYFYKV</sequence>
<protein>
    <submittedName>
        <fullName evidence="1">Uncharacterized protein</fullName>
    </submittedName>
</protein>
<dbReference type="Proteomes" id="UP000177905">
    <property type="component" value="Unassembled WGS sequence"/>
</dbReference>
<evidence type="ECO:0000313" key="2">
    <source>
        <dbReference type="Proteomes" id="UP000177905"/>
    </source>
</evidence>
<dbReference type="AlphaFoldDB" id="A0A1F4S1R7"/>
<organism evidence="1 2">
    <name type="scientific">candidate division WOR-1 bacterium RIFOXYB2_FULL_36_35</name>
    <dbReference type="NCBI Taxonomy" id="1802578"/>
    <lineage>
        <taxon>Bacteria</taxon>
        <taxon>Bacillati</taxon>
        <taxon>Saganbacteria</taxon>
    </lineage>
</organism>
<reference evidence="1 2" key="1">
    <citation type="journal article" date="2016" name="Nat. Commun.">
        <title>Thousands of microbial genomes shed light on interconnected biogeochemical processes in an aquifer system.</title>
        <authorList>
            <person name="Anantharaman K."/>
            <person name="Brown C.T."/>
            <person name="Hug L.A."/>
            <person name="Sharon I."/>
            <person name="Castelle C.J."/>
            <person name="Probst A.J."/>
            <person name="Thomas B.C."/>
            <person name="Singh A."/>
            <person name="Wilkins M.J."/>
            <person name="Karaoz U."/>
            <person name="Brodie E.L."/>
            <person name="Williams K.H."/>
            <person name="Hubbard S.S."/>
            <person name="Banfield J.F."/>
        </authorList>
    </citation>
    <scope>NUCLEOTIDE SEQUENCE [LARGE SCALE GENOMIC DNA]</scope>
</reference>
<comment type="caution">
    <text evidence="1">The sequence shown here is derived from an EMBL/GenBank/DDBJ whole genome shotgun (WGS) entry which is preliminary data.</text>
</comment>
<dbReference type="Pfam" id="PF19860">
    <property type="entry name" value="DUF6334"/>
    <property type="match status" value="1"/>
</dbReference>
<dbReference type="InterPro" id="IPR046297">
    <property type="entry name" value="DUF6334"/>
</dbReference>
<proteinExistence type="predicted"/>
<name>A0A1F4S1R7_UNCSA</name>